<comment type="caution">
    <text evidence="1">The sequence shown here is derived from an EMBL/GenBank/DDBJ whole genome shotgun (WGS) entry which is preliminary data.</text>
</comment>
<sequence length="78" mass="9039">MSSVHVKFADDLFSTIVKDEIYEFINLPQISEISFTADASRLQTHQRELQGNYASDRLSEETGREYFDHESMSVEFSN</sequence>
<protein>
    <submittedName>
        <fullName evidence="1">Uncharacterized protein</fullName>
    </submittedName>
</protein>
<dbReference type="Proteomes" id="UP000663852">
    <property type="component" value="Unassembled WGS sequence"/>
</dbReference>
<dbReference type="AlphaFoldDB" id="A0A814CAL2"/>
<organism evidence="1 2">
    <name type="scientific">Adineta ricciae</name>
    <name type="common">Rotifer</name>
    <dbReference type="NCBI Taxonomy" id="249248"/>
    <lineage>
        <taxon>Eukaryota</taxon>
        <taxon>Metazoa</taxon>
        <taxon>Spiralia</taxon>
        <taxon>Gnathifera</taxon>
        <taxon>Rotifera</taxon>
        <taxon>Eurotatoria</taxon>
        <taxon>Bdelloidea</taxon>
        <taxon>Adinetida</taxon>
        <taxon>Adinetidae</taxon>
        <taxon>Adineta</taxon>
    </lineage>
</organism>
<proteinExistence type="predicted"/>
<dbReference type="EMBL" id="CAJNOJ010000043">
    <property type="protein sequence ID" value="CAF0937553.1"/>
    <property type="molecule type" value="Genomic_DNA"/>
</dbReference>
<gene>
    <name evidence="1" type="ORF">EDS130_LOCUS11639</name>
</gene>
<name>A0A814CAL2_ADIRI</name>
<evidence type="ECO:0000313" key="1">
    <source>
        <dbReference type="EMBL" id="CAF0937553.1"/>
    </source>
</evidence>
<accession>A0A814CAL2</accession>
<reference evidence="1" key="1">
    <citation type="submission" date="2021-02" db="EMBL/GenBank/DDBJ databases">
        <authorList>
            <person name="Nowell W R."/>
        </authorList>
    </citation>
    <scope>NUCLEOTIDE SEQUENCE</scope>
</reference>
<evidence type="ECO:0000313" key="2">
    <source>
        <dbReference type="Proteomes" id="UP000663852"/>
    </source>
</evidence>